<dbReference type="Proteomes" id="UP000321726">
    <property type="component" value="Unassembled WGS sequence"/>
</dbReference>
<keyword evidence="1" id="KW-0472">Membrane</keyword>
<evidence type="ECO:0000313" key="3">
    <source>
        <dbReference type="EMBL" id="SHM01510.1"/>
    </source>
</evidence>
<keyword evidence="1" id="KW-0812">Transmembrane</keyword>
<dbReference type="Gene3D" id="3.40.630.30">
    <property type="match status" value="1"/>
</dbReference>
<evidence type="ECO:0000313" key="2">
    <source>
        <dbReference type="EMBL" id="GEN23490.1"/>
    </source>
</evidence>
<gene>
    <name evidence="2" type="ORF">HCU01_14390</name>
    <name evidence="3" type="ORF">SAMN05660971_02021</name>
</gene>
<dbReference type="SUPFAM" id="SSF55729">
    <property type="entry name" value="Acyl-CoA N-acyltransferases (Nat)"/>
    <property type="match status" value="1"/>
</dbReference>
<reference evidence="2 5" key="2">
    <citation type="submission" date="2019-07" db="EMBL/GenBank/DDBJ databases">
        <title>Whole genome shotgun sequence of Halomonas cupida NBRC 102219.</title>
        <authorList>
            <person name="Hosoyama A."/>
            <person name="Uohara A."/>
            <person name="Ohji S."/>
            <person name="Ichikawa N."/>
        </authorList>
    </citation>
    <scope>NUCLEOTIDE SEQUENCE [LARGE SCALE GENOMIC DNA]</scope>
    <source>
        <strain evidence="2 5">NBRC 102219</strain>
    </source>
</reference>
<dbReference type="EMBL" id="FRCA01000004">
    <property type="protein sequence ID" value="SHM01510.1"/>
    <property type="molecule type" value="Genomic_DNA"/>
</dbReference>
<dbReference type="Proteomes" id="UP000184123">
    <property type="component" value="Unassembled WGS sequence"/>
</dbReference>
<sequence length="261" mass="29928">MCTDTLSRKRVLLARFIDDFRIVIARTDDQLKRAHELRYEVFLRELNYDLGIDKRIALERDSFDDHAIHCLVEHRETGLTAGYVRLVFPLDGAENCLPLISSTGHLFTVPELHPLSLPSNQICEISRLAISRHFRSRTAPALNLEGCDLPVRQFSRDQRRSFSLIVIGLFLCAHALVTLSERRHIYALMEATLPRLLSLSGFHFQRVSRMIDYCGTRGTFYIDNQQAAQDMADDLKGLYQHVESQLATQLKGLPFLRSQTD</sequence>
<dbReference type="InterPro" id="IPR022484">
    <property type="entry name" value="PEP-CTERM/exosrtase_acylTfrase"/>
</dbReference>
<feature type="transmembrane region" description="Helical" evidence="1">
    <location>
        <begin position="162"/>
        <end position="179"/>
    </location>
</feature>
<dbReference type="InterPro" id="IPR016181">
    <property type="entry name" value="Acyl_CoA_acyltransferase"/>
</dbReference>
<dbReference type="RefSeq" id="WP_084541856.1">
    <property type="nucleotide sequence ID" value="NZ_BJXU01000043.1"/>
</dbReference>
<proteinExistence type="predicted"/>
<evidence type="ECO:0000256" key="1">
    <source>
        <dbReference type="SAM" id="Phobius"/>
    </source>
</evidence>
<keyword evidence="1" id="KW-1133">Transmembrane helix</keyword>
<organism evidence="3 4">
    <name type="scientific">Halomonas cupida</name>
    <dbReference type="NCBI Taxonomy" id="44933"/>
    <lineage>
        <taxon>Bacteria</taxon>
        <taxon>Pseudomonadati</taxon>
        <taxon>Pseudomonadota</taxon>
        <taxon>Gammaproteobacteria</taxon>
        <taxon>Oceanospirillales</taxon>
        <taxon>Halomonadaceae</taxon>
        <taxon>Halomonas</taxon>
    </lineage>
</organism>
<dbReference type="EMBL" id="BJXU01000043">
    <property type="protein sequence ID" value="GEN23490.1"/>
    <property type="molecule type" value="Genomic_DNA"/>
</dbReference>
<dbReference type="STRING" id="44933.SAMN05660971_02021"/>
<dbReference type="NCBIfam" id="TIGR03694">
    <property type="entry name" value="exosort_acyl"/>
    <property type="match status" value="1"/>
</dbReference>
<accession>A0A1M7FBY3</accession>
<reference evidence="3 4" key="1">
    <citation type="submission" date="2016-11" db="EMBL/GenBank/DDBJ databases">
        <authorList>
            <person name="Jaros S."/>
            <person name="Januszkiewicz K."/>
            <person name="Wedrychowicz H."/>
        </authorList>
    </citation>
    <scope>NUCLEOTIDE SEQUENCE [LARGE SCALE GENOMIC DNA]</scope>
    <source>
        <strain evidence="3 4">DSM 4740</strain>
    </source>
</reference>
<dbReference type="AlphaFoldDB" id="A0A1M7FBY3"/>
<evidence type="ECO:0000313" key="5">
    <source>
        <dbReference type="Proteomes" id="UP000321726"/>
    </source>
</evidence>
<evidence type="ECO:0000313" key="4">
    <source>
        <dbReference type="Proteomes" id="UP000184123"/>
    </source>
</evidence>
<protein>
    <submittedName>
        <fullName evidence="3">N-acyl amino acid synthase, PEP-CTERM/exosortase system-associated</fullName>
    </submittedName>
</protein>
<name>A0A1M7FBY3_9GAMM</name>
<dbReference type="Pfam" id="PF13444">
    <property type="entry name" value="Acetyltransf_5"/>
    <property type="match status" value="1"/>
</dbReference>
<dbReference type="OrthoDB" id="582214at2"/>
<keyword evidence="5" id="KW-1185">Reference proteome</keyword>